<name>A0A6C0E449_9ZZZZ</name>
<organism evidence="1">
    <name type="scientific">viral metagenome</name>
    <dbReference type="NCBI Taxonomy" id="1070528"/>
    <lineage>
        <taxon>unclassified sequences</taxon>
        <taxon>metagenomes</taxon>
        <taxon>organismal metagenomes</taxon>
    </lineage>
</organism>
<evidence type="ECO:0000313" key="1">
    <source>
        <dbReference type="EMBL" id="QHT23558.1"/>
    </source>
</evidence>
<dbReference type="AlphaFoldDB" id="A0A6C0E449"/>
<dbReference type="EMBL" id="MN739732">
    <property type="protein sequence ID" value="QHT23558.1"/>
    <property type="molecule type" value="Genomic_DNA"/>
</dbReference>
<protein>
    <submittedName>
        <fullName evidence="1">Uncharacterized protein</fullName>
    </submittedName>
</protein>
<accession>A0A6C0E449</accession>
<sequence length="164" mass="19122">MTTTTTSQTTTSQTKSVIKQLYINKLDTPKDLQSLIKDFCFYDTKTWEIMQFIKSKKTRIHHLLNTSCISRANPLYLFPLGADTEEHWVFYVYNEDDGENPQLQANNCCLCGEYKLISVNYPIPEKIQCKCMNHDITINNLVFDEDDIDTDYDYHSSDDDSFDD</sequence>
<proteinExistence type="predicted"/>
<reference evidence="1" key="1">
    <citation type="journal article" date="2020" name="Nature">
        <title>Giant virus diversity and host interactions through global metagenomics.</title>
        <authorList>
            <person name="Schulz F."/>
            <person name="Roux S."/>
            <person name="Paez-Espino D."/>
            <person name="Jungbluth S."/>
            <person name="Walsh D.A."/>
            <person name="Denef V.J."/>
            <person name="McMahon K.D."/>
            <person name="Konstantinidis K.T."/>
            <person name="Eloe-Fadrosh E.A."/>
            <person name="Kyrpides N.C."/>
            <person name="Woyke T."/>
        </authorList>
    </citation>
    <scope>NUCLEOTIDE SEQUENCE</scope>
    <source>
        <strain evidence="1">GVMAG-M-3300023179-116</strain>
    </source>
</reference>